<accession>A0A091KJY7</accession>
<dbReference type="PANTHER" id="PTHR33395">
    <property type="entry name" value="TRANSCRIPTASE, PUTATIVE-RELATED-RELATED"/>
    <property type="match status" value="1"/>
</dbReference>
<keyword evidence="2" id="KW-1185">Reference proteome</keyword>
<dbReference type="EMBL" id="KK746412">
    <property type="protein sequence ID" value="KFP40372.1"/>
    <property type="molecule type" value="Genomic_DNA"/>
</dbReference>
<reference evidence="1 2" key="1">
    <citation type="submission" date="2014-04" db="EMBL/GenBank/DDBJ databases">
        <title>Genome evolution of avian class.</title>
        <authorList>
            <person name="Zhang G."/>
            <person name="Li C."/>
        </authorList>
    </citation>
    <scope>NUCLEOTIDE SEQUENCE [LARGE SCALE GENOMIC DNA]</scope>
    <source>
        <strain evidence="1">BGI_N324</strain>
    </source>
</reference>
<gene>
    <name evidence="1" type="ORF">N324_02218</name>
</gene>
<evidence type="ECO:0008006" key="3">
    <source>
        <dbReference type="Google" id="ProtNLM"/>
    </source>
</evidence>
<evidence type="ECO:0000313" key="1">
    <source>
        <dbReference type="EMBL" id="KFP40372.1"/>
    </source>
</evidence>
<name>A0A091KJY7_9AVES</name>
<proteinExistence type="predicted"/>
<dbReference type="AlphaFoldDB" id="A0A091KJY7"/>
<sequence length="110" mass="12478">PTVIKDHVCDHLRNLNKSKSMGPDETHPRVLRELADVVAKPLSMIFEKLWQSGEVSADWKKGNIALIFKTSKKEDPGNYRPVSLTSVPGKIMEHILLEAVLRHLEDREVV</sequence>
<dbReference type="PANTHER" id="PTHR33395:SF22">
    <property type="entry name" value="REVERSE TRANSCRIPTASE DOMAIN-CONTAINING PROTEIN"/>
    <property type="match status" value="1"/>
</dbReference>
<evidence type="ECO:0000313" key="2">
    <source>
        <dbReference type="Proteomes" id="UP000053330"/>
    </source>
</evidence>
<dbReference type="GO" id="GO:0007508">
    <property type="term" value="P:larval heart development"/>
    <property type="evidence" value="ECO:0007669"/>
    <property type="project" value="TreeGrafter"/>
</dbReference>
<feature type="non-terminal residue" evidence="1">
    <location>
        <position position="1"/>
    </location>
</feature>
<dbReference type="GO" id="GO:0061343">
    <property type="term" value="P:cell adhesion involved in heart morphogenesis"/>
    <property type="evidence" value="ECO:0007669"/>
    <property type="project" value="TreeGrafter"/>
</dbReference>
<dbReference type="Proteomes" id="UP000053330">
    <property type="component" value="Unassembled WGS sequence"/>
</dbReference>
<feature type="non-terminal residue" evidence="1">
    <location>
        <position position="110"/>
    </location>
</feature>
<dbReference type="GO" id="GO:0031012">
    <property type="term" value="C:extracellular matrix"/>
    <property type="evidence" value="ECO:0007669"/>
    <property type="project" value="TreeGrafter"/>
</dbReference>
<protein>
    <recommendedName>
        <fullName evidence="3">RNA-directed DNA polymerase from mobile element jockey</fullName>
    </recommendedName>
</protein>
<organism evidence="1 2">
    <name type="scientific">Chlamydotis macqueenii</name>
    <name type="common">Macqueen's bustard</name>
    <dbReference type="NCBI Taxonomy" id="187382"/>
    <lineage>
        <taxon>Eukaryota</taxon>
        <taxon>Metazoa</taxon>
        <taxon>Chordata</taxon>
        <taxon>Craniata</taxon>
        <taxon>Vertebrata</taxon>
        <taxon>Euteleostomi</taxon>
        <taxon>Archelosauria</taxon>
        <taxon>Archosauria</taxon>
        <taxon>Dinosauria</taxon>
        <taxon>Saurischia</taxon>
        <taxon>Theropoda</taxon>
        <taxon>Coelurosauria</taxon>
        <taxon>Aves</taxon>
        <taxon>Neognathae</taxon>
        <taxon>Neoaves</taxon>
        <taxon>Otidimorphae</taxon>
        <taxon>Otidiformes</taxon>
        <taxon>Otididae</taxon>
        <taxon>Chlamydotis</taxon>
    </lineage>
</organism>